<organism evidence="2 3">
    <name type="scientific">Streptomyces hainanensis</name>
    <dbReference type="NCBI Taxonomy" id="402648"/>
    <lineage>
        <taxon>Bacteria</taxon>
        <taxon>Bacillati</taxon>
        <taxon>Actinomycetota</taxon>
        <taxon>Actinomycetes</taxon>
        <taxon>Kitasatosporales</taxon>
        <taxon>Streptomycetaceae</taxon>
        <taxon>Streptomyces</taxon>
    </lineage>
</organism>
<keyword evidence="3" id="KW-1185">Reference proteome</keyword>
<keyword evidence="1" id="KW-1133">Transmembrane helix</keyword>
<dbReference type="Proteomes" id="UP000295345">
    <property type="component" value="Unassembled WGS sequence"/>
</dbReference>
<keyword evidence="1" id="KW-0472">Membrane</keyword>
<keyword evidence="1" id="KW-0812">Transmembrane</keyword>
<protein>
    <submittedName>
        <fullName evidence="2">Uncharacterized protein</fullName>
    </submittedName>
</protein>
<name>A0A4R4TIM1_9ACTN</name>
<proteinExistence type="predicted"/>
<dbReference type="AlphaFoldDB" id="A0A4R4TIM1"/>
<reference evidence="2 3" key="1">
    <citation type="submission" date="2019-03" db="EMBL/GenBank/DDBJ databases">
        <title>Draft genome sequences of novel Actinobacteria.</title>
        <authorList>
            <person name="Sahin N."/>
            <person name="Ay H."/>
            <person name="Saygin H."/>
        </authorList>
    </citation>
    <scope>NUCLEOTIDE SEQUENCE [LARGE SCALE GENOMIC DNA]</scope>
    <source>
        <strain evidence="2 3">DSM 41900</strain>
    </source>
</reference>
<evidence type="ECO:0000313" key="3">
    <source>
        <dbReference type="Proteomes" id="UP000295345"/>
    </source>
</evidence>
<feature type="transmembrane region" description="Helical" evidence="1">
    <location>
        <begin position="39"/>
        <end position="67"/>
    </location>
</feature>
<comment type="caution">
    <text evidence="2">The sequence shown here is derived from an EMBL/GenBank/DDBJ whole genome shotgun (WGS) entry which is preliminary data.</text>
</comment>
<evidence type="ECO:0000256" key="1">
    <source>
        <dbReference type="SAM" id="Phobius"/>
    </source>
</evidence>
<evidence type="ECO:0000313" key="2">
    <source>
        <dbReference type="EMBL" id="TDC77517.1"/>
    </source>
</evidence>
<accession>A0A4R4TIM1</accession>
<dbReference type="RefSeq" id="WP_132817059.1">
    <property type="nucleotide sequence ID" value="NZ_SMKI01000052.1"/>
</dbReference>
<gene>
    <name evidence="2" type="ORF">E1283_07205</name>
</gene>
<dbReference type="EMBL" id="SMKI01000052">
    <property type="protein sequence ID" value="TDC77517.1"/>
    <property type="molecule type" value="Genomic_DNA"/>
</dbReference>
<sequence>MFDWHIRGDGKQLSSACKFILPGFLRSQTGSLSIWDIRIGLPLVVVVVVVTSIPGLPIGGLLAGVLLTSPRWSTVRFLRVRRAK</sequence>